<dbReference type="EMBL" id="MZ501266">
    <property type="protein sequence ID" value="QZA70461.1"/>
    <property type="molecule type" value="Genomic_DNA"/>
</dbReference>
<feature type="compositionally biased region" description="Polar residues" evidence="3">
    <location>
        <begin position="1137"/>
        <end position="1157"/>
    </location>
</feature>
<feature type="coiled-coil region" evidence="2">
    <location>
        <begin position="106"/>
        <end position="161"/>
    </location>
</feature>
<dbReference type="NCBIfam" id="TIGR02675">
    <property type="entry name" value="tape_meas_nterm"/>
    <property type="match status" value="1"/>
</dbReference>
<keyword evidence="1" id="KW-1245">Viral tail assembly</keyword>
<evidence type="ECO:0000313" key="6">
    <source>
        <dbReference type="Proteomes" id="UP000828678"/>
    </source>
</evidence>
<evidence type="ECO:0000259" key="4">
    <source>
        <dbReference type="Pfam" id="PF20155"/>
    </source>
</evidence>
<gene>
    <name evidence="5" type="primary">48</name>
    <name evidence="5" type="ORF">AH03_48</name>
</gene>
<name>A0AAE7X1G8_9CAUD</name>
<dbReference type="Proteomes" id="UP000828678">
    <property type="component" value="Segment"/>
</dbReference>
<organism evidence="5 6">
    <name type="scientific">Erwinia phage AH03</name>
    <dbReference type="NCBI Taxonomy" id="2869568"/>
    <lineage>
        <taxon>Viruses</taxon>
        <taxon>Duplodnaviria</taxon>
        <taxon>Heunggongvirae</taxon>
        <taxon>Uroviricota</taxon>
        <taxon>Caudoviricetes</taxon>
        <taxon>Ahotrevirus</taxon>
        <taxon>Ahotrevirus AH03</taxon>
    </lineage>
</organism>
<dbReference type="Pfam" id="PF20155">
    <property type="entry name" value="TMP_3"/>
    <property type="match status" value="1"/>
</dbReference>
<keyword evidence="2" id="KW-0175">Coiled coil</keyword>
<evidence type="ECO:0000256" key="2">
    <source>
        <dbReference type="SAM" id="Coils"/>
    </source>
</evidence>
<sequence length="1157" mass="120106">MADNIEIRVDDKASGSSDKIAASLIKMADASDKGSASLVKLKQALNGLGSNSGLSKLNAELNKLLPALTLLSTVMQKSTTEAAKLALANQRLASEQAKTAAATAKVATAQNQAATAAQRLATEQARTAAAEARAATAAAQAESAARRLATAQKETAAANNTLNTSFSSLTKSALAFVGIGFGANEILETVNAYTALQNKLQIVSDSQQQVNELTGRLGQVAIETRSDLEATVTSFARFDAALQSLGKSQEESLRLTETVNKLFVVGGATAAEQAGALIQLSQAFNANVLQGEEYRSLAENMPKAVRTAIASVLKINESALKQAASAGQITGQVLFEAFKKLDQFADSKFAKTIPTLGQALNVFRTQATLAAGELDKKFGVSSAIAQGVIYLGDHLKELSVIMAGVGTASILAFGPQFLSLLGAARNAVVALTVAMASNPLGAVAVALASAATYVALFGDEVSTSADGFVTLKDSALGTFDVISSGFGDLYDYLNGELNDAFSSVTSSANDMSISLGSVVDDIADVFKTLVNAIIGSFDAAFYGIVQVFSATPTELLGIFNVAARGIIQIIEDLVNTIASALNQLFSGFNDLASKVGIDQIFNTDLKVDLTSAKDLFSSAGDEYGSALVTGMVSRINRDYVGDVGKAIGGASQTRAVDRLIDDLASGSASTLRGSGQDTTGGPAQKKKKAAKKTDLQKAQEAILKEATGGLKEYNLQLTAANNLLASGQITQDQYNRVVLKASETYKNAADPMREINKSLSDQQKLYESLPADRTTDQQAQQIQNELLSKGIVLNKSQTEALRDRIKAMQEMQQVAGYRDQIYSENQGGQKDLQNQATAYTQAFATGEVGAEKFQIKLNEINLAMANLNLQMGDGTFADGLVASLGKVTEGYEGVASGLTSTFGDFFTSFSQGFADSIGQAIVSGDNLGESLQNVAQNAIGSLISSLIQLGIQYAINAALGNAFGQASTAAAVGQAAVISAAYATPAALVSLASFGANSVPASAGIASTVALSQGLSVVGSAGFMTGGYTGNGATDAIAGAVHGQEYVFDAASTKAIGVDNLEALRSGAKSLNSSSKSAGKAVGGIGDVKIDVQNTGTPQTYQAQQVDENTIRLWARDEAQQEVKTNAGNVAARDMRNPNSKLSKAQSQSTTATRRRN</sequence>
<accession>A0AAE7X1G8</accession>
<feature type="compositionally biased region" description="Polar residues" evidence="3">
    <location>
        <begin position="667"/>
        <end position="681"/>
    </location>
</feature>
<dbReference type="GO" id="GO:0098003">
    <property type="term" value="P:viral tail assembly"/>
    <property type="evidence" value="ECO:0007669"/>
    <property type="project" value="UniProtKB-KW"/>
</dbReference>
<keyword evidence="1" id="KW-1188">Viral release from host cell</keyword>
<feature type="domain" description="Tape measure protein N-terminal" evidence="4">
    <location>
        <begin position="185"/>
        <end position="376"/>
    </location>
</feature>
<evidence type="ECO:0000256" key="3">
    <source>
        <dbReference type="SAM" id="MobiDB-lite"/>
    </source>
</evidence>
<reference evidence="5" key="1">
    <citation type="submission" date="2021-07" db="EMBL/GenBank/DDBJ databases">
        <authorList>
            <person name="Roth S.J."/>
            <person name="Krukonis G.P."/>
            <person name="Delesalle V.A."/>
        </authorList>
    </citation>
    <scope>NUCLEOTIDE SEQUENCE</scope>
</reference>
<evidence type="ECO:0000313" key="5">
    <source>
        <dbReference type="EMBL" id="QZA70461.1"/>
    </source>
</evidence>
<dbReference type="InterPro" id="IPR013491">
    <property type="entry name" value="Tape_meas_N"/>
</dbReference>
<evidence type="ECO:0000256" key="1">
    <source>
        <dbReference type="ARBA" id="ARBA00022465"/>
    </source>
</evidence>
<protein>
    <submittedName>
        <fullName evidence="5">Tape measure protein</fullName>
    </submittedName>
</protein>
<feature type="region of interest" description="Disordered" evidence="3">
    <location>
        <begin position="1125"/>
        <end position="1157"/>
    </location>
</feature>
<feature type="region of interest" description="Disordered" evidence="3">
    <location>
        <begin position="667"/>
        <end position="694"/>
    </location>
</feature>
<proteinExistence type="predicted"/>
<keyword evidence="6" id="KW-1185">Reference proteome</keyword>